<gene>
    <name evidence="2" type="ORF">METZ01_LOCUS351166</name>
</gene>
<reference evidence="2" key="1">
    <citation type="submission" date="2018-05" db="EMBL/GenBank/DDBJ databases">
        <authorList>
            <person name="Lanie J.A."/>
            <person name="Ng W.-L."/>
            <person name="Kazmierczak K.M."/>
            <person name="Andrzejewski T.M."/>
            <person name="Davidsen T.M."/>
            <person name="Wayne K.J."/>
            <person name="Tettelin H."/>
            <person name="Glass J.I."/>
            <person name="Rusch D."/>
            <person name="Podicherti R."/>
            <person name="Tsui H.-C.T."/>
            <person name="Winkler M.E."/>
        </authorList>
    </citation>
    <scope>NUCLEOTIDE SEQUENCE</scope>
</reference>
<dbReference type="AlphaFoldDB" id="A0A382RM36"/>
<feature type="non-terminal residue" evidence="2">
    <location>
        <position position="1"/>
    </location>
</feature>
<accession>A0A382RM36</accession>
<organism evidence="2">
    <name type="scientific">marine metagenome</name>
    <dbReference type="NCBI Taxonomy" id="408172"/>
    <lineage>
        <taxon>unclassified sequences</taxon>
        <taxon>metagenomes</taxon>
        <taxon>ecological metagenomes</taxon>
    </lineage>
</organism>
<name>A0A382RM36_9ZZZZ</name>
<feature type="transmembrane region" description="Helical" evidence="1">
    <location>
        <begin position="73"/>
        <end position="93"/>
    </location>
</feature>
<feature type="transmembrane region" description="Helical" evidence="1">
    <location>
        <begin position="39"/>
        <end position="61"/>
    </location>
</feature>
<keyword evidence="1" id="KW-0472">Membrane</keyword>
<proteinExistence type="predicted"/>
<protein>
    <submittedName>
        <fullName evidence="2">Uncharacterized protein</fullName>
    </submittedName>
</protein>
<evidence type="ECO:0000313" key="2">
    <source>
        <dbReference type="EMBL" id="SVC98312.1"/>
    </source>
</evidence>
<evidence type="ECO:0000256" key="1">
    <source>
        <dbReference type="SAM" id="Phobius"/>
    </source>
</evidence>
<dbReference type="EMBL" id="UINC01122479">
    <property type="protein sequence ID" value="SVC98312.1"/>
    <property type="molecule type" value="Genomic_DNA"/>
</dbReference>
<keyword evidence="1" id="KW-1133">Transmembrane helix</keyword>
<sequence>VVDVVEETEEIEQELNQMMKVSEHEEFMKLIMYRSQRKWYATISIIFIFGLIIVLMMGFMALGKDLTNGWKEVLLVMIGAFVGSWGKVIDFWFNNSEQDNTLLETASDDE</sequence>
<keyword evidence="1" id="KW-0812">Transmembrane</keyword>